<proteinExistence type="predicted"/>
<dbReference type="VEuPathDB" id="TriTrypDB:TCDM_14168"/>
<comment type="caution">
    <text evidence="2">The sequence shown here is derived from an EMBL/GenBank/DDBJ whole genome shotgun (WGS) entry which is preliminary data.</text>
</comment>
<keyword evidence="1" id="KW-0812">Transmembrane</keyword>
<dbReference type="EMBL" id="PRFA01000234">
    <property type="protein sequence ID" value="PWU84341.1"/>
    <property type="molecule type" value="Genomic_DNA"/>
</dbReference>
<name>A0A2V2UJX7_TRYCR</name>
<dbReference type="VEuPathDB" id="TriTrypDB:TcBrA4_0001490"/>
<dbReference type="VEuPathDB" id="TriTrypDB:BCY84_12591"/>
<dbReference type="VEuPathDB" id="TriTrypDB:Tc_MARK_8217"/>
<accession>A0A2V2UJX7</accession>
<keyword evidence="1" id="KW-1133">Transmembrane helix</keyword>
<reference evidence="2 3" key="1">
    <citation type="journal article" date="2018" name="Microb. Genom.">
        <title>Expanding an expanded genome: long-read sequencing of Trypanosoma cruzi.</title>
        <authorList>
            <person name="Berna L."/>
            <person name="Rodriguez M."/>
            <person name="Chiribao M.L."/>
            <person name="Parodi-Talice A."/>
            <person name="Pita S."/>
            <person name="Rijo G."/>
            <person name="Alvarez-Valin F."/>
            <person name="Robello C."/>
        </authorList>
    </citation>
    <scope>NUCLEOTIDE SEQUENCE [LARGE SCALE GENOMIC DNA]</scope>
    <source>
        <strain evidence="2 3">Dm28c</strain>
    </source>
</reference>
<dbReference type="VEuPathDB" id="TriTrypDB:TcG_03777"/>
<feature type="transmembrane region" description="Helical" evidence="1">
    <location>
        <begin position="29"/>
        <end position="49"/>
    </location>
</feature>
<dbReference type="Proteomes" id="UP000246121">
    <property type="component" value="Unassembled WGS sequence"/>
</dbReference>
<dbReference type="VEuPathDB" id="TriTrypDB:TcCLB.510861.125"/>
<dbReference type="VEuPathDB" id="TriTrypDB:C4B63_234g2"/>
<organism evidence="2 3">
    <name type="scientific">Trypanosoma cruzi</name>
    <dbReference type="NCBI Taxonomy" id="5693"/>
    <lineage>
        <taxon>Eukaryota</taxon>
        <taxon>Discoba</taxon>
        <taxon>Euglenozoa</taxon>
        <taxon>Kinetoplastea</taxon>
        <taxon>Metakinetoplastina</taxon>
        <taxon>Trypanosomatida</taxon>
        <taxon>Trypanosomatidae</taxon>
        <taxon>Trypanosoma</taxon>
        <taxon>Schizotrypanum</taxon>
    </lineage>
</organism>
<sequence length="168" mass="18180">MGFELAFFQAIDESSLVSASLICVISELLGATFVSVCIGILLRFVFPWWEAQVRVPLRKWPLREGVSHVSGAPKKKPCAAVVNDVSPPCPEQSPRRISLYATEIVAPLKEPTCPAKGGMKAKAPSNEGISLDDFIEKFFSEAELLDDALLSAALSDAKTTTGGRSDRR</sequence>
<evidence type="ECO:0000256" key="1">
    <source>
        <dbReference type="SAM" id="Phobius"/>
    </source>
</evidence>
<dbReference type="VEuPathDB" id="TriTrypDB:TcCLB.503735.10"/>
<evidence type="ECO:0000313" key="2">
    <source>
        <dbReference type="EMBL" id="PWU84341.1"/>
    </source>
</evidence>
<keyword evidence="1" id="KW-0472">Membrane</keyword>
<dbReference type="AlphaFoldDB" id="A0A2V2UJX7"/>
<gene>
    <name evidence="2" type="ORF">C4B63_234g2</name>
</gene>
<protein>
    <submittedName>
        <fullName evidence="2">Uncharacterized protein</fullName>
    </submittedName>
</protein>
<evidence type="ECO:0000313" key="3">
    <source>
        <dbReference type="Proteomes" id="UP000246121"/>
    </source>
</evidence>
<dbReference type="VEuPathDB" id="TriTrypDB:C3747_139g84"/>
<dbReference type="VEuPathDB" id="TriTrypDB:TcCL_NonESM01058"/>